<name>A0AAQ3NQ04_VIGMU</name>
<sequence>MAEGDHGGIARRRRTNEIDLGFLLFLFFLYRPHHPEFSVTNLHIVKMNLTSSADSPSHLVTLFNLIVIAKNPNNHLIFFYDPFIVTVFSNFVPVGNGSITALTSDKNN</sequence>
<keyword evidence="4" id="KW-1185">Reference proteome</keyword>
<gene>
    <name evidence="3" type="ORF">V8G54_011416</name>
</gene>
<accession>A0AAQ3NQ04</accession>
<dbReference type="InterPro" id="IPR044839">
    <property type="entry name" value="NDR1-like"/>
</dbReference>
<organism evidence="3 4">
    <name type="scientific">Vigna mungo</name>
    <name type="common">Black gram</name>
    <name type="synonym">Phaseolus mungo</name>
    <dbReference type="NCBI Taxonomy" id="3915"/>
    <lineage>
        <taxon>Eukaryota</taxon>
        <taxon>Viridiplantae</taxon>
        <taxon>Streptophyta</taxon>
        <taxon>Embryophyta</taxon>
        <taxon>Tracheophyta</taxon>
        <taxon>Spermatophyta</taxon>
        <taxon>Magnoliopsida</taxon>
        <taxon>eudicotyledons</taxon>
        <taxon>Gunneridae</taxon>
        <taxon>Pentapetalae</taxon>
        <taxon>rosids</taxon>
        <taxon>fabids</taxon>
        <taxon>Fabales</taxon>
        <taxon>Fabaceae</taxon>
        <taxon>Papilionoideae</taxon>
        <taxon>50 kb inversion clade</taxon>
        <taxon>NPAAA clade</taxon>
        <taxon>indigoferoid/millettioid clade</taxon>
        <taxon>Phaseoleae</taxon>
        <taxon>Vigna</taxon>
    </lineage>
</organism>
<dbReference type="Proteomes" id="UP001374535">
    <property type="component" value="Chromosome 4"/>
</dbReference>
<keyword evidence="2" id="KW-0472">Membrane</keyword>
<evidence type="ECO:0000256" key="2">
    <source>
        <dbReference type="ARBA" id="ARBA00023136"/>
    </source>
</evidence>
<evidence type="ECO:0000256" key="1">
    <source>
        <dbReference type="ARBA" id="ARBA00004370"/>
    </source>
</evidence>
<evidence type="ECO:0000313" key="4">
    <source>
        <dbReference type="Proteomes" id="UP001374535"/>
    </source>
</evidence>
<dbReference type="PANTHER" id="PTHR31234">
    <property type="entry name" value="LATE EMBRYOGENESIS ABUNDANT (LEA) HYDROXYPROLINE-RICH GLYCOPROTEIN FAMILY"/>
    <property type="match status" value="1"/>
</dbReference>
<proteinExistence type="predicted"/>
<reference evidence="3 4" key="1">
    <citation type="journal article" date="2023" name="Life. Sci Alliance">
        <title>Evolutionary insights into 3D genome organization and epigenetic landscape of Vigna mungo.</title>
        <authorList>
            <person name="Junaid A."/>
            <person name="Singh B."/>
            <person name="Bhatia S."/>
        </authorList>
    </citation>
    <scope>NUCLEOTIDE SEQUENCE [LARGE SCALE GENOMIC DNA]</scope>
    <source>
        <strain evidence="3">Urdbean</strain>
    </source>
</reference>
<dbReference type="AlphaFoldDB" id="A0AAQ3NQ04"/>
<dbReference type="EMBL" id="CP144697">
    <property type="protein sequence ID" value="WVZ13850.1"/>
    <property type="molecule type" value="Genomic_DNA"/>
</dbReference>
<evidence type="ECO:0008006" key="5">
    <source>
        <dbReference type="Google" id="ProtNLM"/>
    </source>
</evidence>
<dbReference type="PANTHER" id="PTHR31234:SF6">
    <property type="entry name" value="LATE EMBRYOGENESIS ABUNDANT PROTEIN LEA-2 SUBGROUP DOMAIN-CONTAINING PROTEIN"/>
    <property type="match status" value="1"/>
</dbReference>
<comment type="subcellular location">
    <subcellularLocation>
        <location evidence="1">Membrane</location>
    </subcellularLocation>
</comment>
<dbReference type="GO" id="GO:0098542">
    <property type="term" value="P:defense response to other organism"/>
    <property type="evidence" value="ECO:0007669"/>
    <property type="project" value="InterPro"/>
</dbReference>
<dbReference type="GO" id="GO:0005886">
    <property type="term" value="C:plasma membrane"/>
    <property type="evidence" value="ECO:0007669"/>
    <property type="project" value="TreeGrafter"/>
</dbReference>
<evidence type="ECO:0000313" key="3">
    <source>
        <dbReference type="EMBL" id="WVZ13850.1"/>
    </source>
</evidence>
<protein>
    <recommendedName>
        <fullName evidence="5">Late embryogenesis abundant protein LEA-2 subgroup domain-containing protein</fullName>
    </recommendedName>
</protein>